<feature type="compositionally biased region" description="Basic residues" evidence="1">
    <location>
        <begin position="182"/>
        <end position="191"/>
    </location>
</feature>
<dbReference type="EMBL" id="CADCVI010000048">
    <property type="protein sequence ID" value="CAA9460120.1"/>
    <property type="molecule type" value="Genomic_DNA"/>
</dbReference>
<feature type="compositionally biased region" description="Basic and acidic residues" evidence="1">
    <location>
        <begin position="91"/>
        <end position="106"/>
    </location>
</feature>
<feature type="compositionally biased region" description="Low complexity" evidence="1">
    <location>
        <begin position="9"/>
        <end position="20"/>
    </location>
</feature>
<feature type="compositionally biased region" description="Gly residues" evidence="1">
    <location>
        <begin position="35"/>
        <end position="46"/>
    </location>
</feature>
<feature type="compositionally biased region" description="Low complexity" evidence="1">
    <location>
        <begin position="136"/>
        <end position="169"/>
    </location>
</feature>
<name>A0A6J4R384_9ACTN</name>
<feature type="non-terminal residue" evidence="2">
    <location>
        <position position="191"/>
    </location>
</feature>
<feature type="region of interest" description="Disordered" evidence="1">
    <location>
        <begin position="1"/>
        <end position="191"/>
    </location>
</feature>
<accession>A0A6J4R384</accession>
<organism evidence="2">
    <name type="scientific">uncultured Rubrobacteraceae bacterium</name>
    <dbReference type="NCBI Taxonomy" id="349277"/>
    <lineage>
        <taxon>Bacteria</taxon>
        <taxon>Bacillati</taxon>
        <taxon>Actinomycetota</taxon>
        <taxon>Rubrobacteria</taxon>
        <taxon>Rubrobacterales</taxon>
        <taxon>Rubrobacteraceae</taxon>
        <taxon>environmental samples</taxon>
    </lineage>
</organism>
<reference evidence="2" key="1">
    <citation type="submission" date="2020-02" db="EMBL/GenBank/DDBJ databases">
        <authorList>
            <person name="Meier V. D."/>
        </authorList>
    </citation>
    <scope>NUCLEOTIDE SEQUENCE</scope>
    <source>
        <strain evidence="2">AVDCRST_MAG25</strain>
    </source>
</reference>
<feature type="compositionally biased region" description="Basic and acidic residues" evidence="1">
    <location>
        <begin position="114"/>
        <end position="135"/>
    </location>
</feature>
<feature type="non-terminal residue" evidence="2">
    <location>
        <position position="1"/>
    </location>
</feature>
<evidence type="ECO:0000256" key="1">
    <source>
        <dbReference type="SAM" id="MobiDB-lite"/>
    </source>
</evidence>
<sequence length="191" mass="20541">ADRVREGFEAGPEAGPAARRAAGRRLREGLRGEGLQQGGRQKGAAGGVRLLQGRRRLGRGEARPAGEVFAGANRPGRRARGQGRGLPEPEGEPRHHDRRGEADIPRLRGVGGVREGDHPREDDGRTRVGEGEGPARRQAPGARREQGQAGPEAQGRGRALRGGDLLHARSGPLHALPVPERGRRRRRCARM</sequence>
<dbReference type="AlphaFoldDB" id="A0A6J4R384"/>
<gene>
    <name evidence="2" type="ORF">AVDCRST_MAG25-725</name>
</gene>
<proteinExistence type="predicted"/>
<evidence type="ECO:0000313" key="2">
    <source>
        <dbReference type="EMBL" id="CAA9460120.1"/>
    </source>
</evidence>
<protein>
    <submittedName>
        <fullName evidence="2">Phage integrase, site-specific serine recombinase</fullName>
    </submittedName>
</protein>
<feature type="compositionally biased region" description="Low complexity" evidence="1">
    <location>
        <begin position="65"/>
        <end position="74"/>
    </location>
</feature>